<dbReference type="InterPro" id="IPR019465">
    <property type="entry name" value="Cog5"/>
</dbReference>
<feature type="domain" description="Conserved oligomeric Golgi complex subunit 5 helical" evidence="6">
    <location>
        <begin position="196"/>
        <end position="393"/>
    </location>
</feature>
<evidence type="ECO:0000256" key="1">
    <source>
        <dbReference type="ARBA" id="ARBA00004395"/>
    </source>
</evidence>
<feature type="domain" description="Conserved oligomeric Golgi complex subunit 5 N-terminal" evidence="5">
    <location>
        <begin position="30"/>
        <end position="162"/>
    </location>
</feature>
<keyword evidence="3" id="KW-0333">Golgi apparatus</keyword>
<dbReference type="Pfam" id="PF20649">
    <property type="entry name" value="COG5_C"/>
    <property type="match status" value="1"/>
</dbReference>
<dbReference type="PANTHER" id="PTHR13228">
    <property type="entry name" value="CONSERVED OLIGOMERIC GOLGI COMPLEX COMPONENT 5"/>
    <property type="match status" value="1"/>
</dbReference>
<proteinExistence type="predicted"/>
<reference evidence="7" key="1">
    <citation type="journal article" date="2017" name="Nat. Genet.">
        <title>Contrasting evolutionary genome dynamics between domesticated and wild yeasts.</title>
        <authorList>
            <person name="Yue J.X."/>
            <person name="Li J."/>
            <person name="Aigrain L."/>
            <person name="Hallin J."/>
            <person name="Persson K."/>
            <person name="Oliver K."/>
            <person name="Bergstrom A."/>
            <person name="Coupland P."/>
            <person name="Warringer J."/>
            <person name="Lagomarsino M.C."/>
            <person name="Fischer G."/>
            <person name="Durbin R."/>
            <person name="Liti G."/>
        </authorList>
    </citation>
    <scope>NUCLEOTIDE SEQUENCE</scope>
    <source>
        <strain evidence="7">CBS432</strain>
    </source>
</reference>
<evidence type="ECO:0000313" key="7">
    <source>
        <dbReference type="RefSeq" id="XP_033768886.1"/>
    </source>
</evidence>
<evidence type="ECO:0000256" key="3">
    <source>
        <dbReference type="ARBA" id="ARBA00023034"/>
    </source>
</evidence>
<dbReference type="AlphaFoldDB" id="A0A8B8UYU7"/>
<reference evidence="7" key="4">
    <citation type="submission" date="2025-08" db="UniProtKB">
        <authorList>
            <consortium name="RefSeq"/>
        </authorList>
    </citation>
    <scope>IDENTIFICATION</scope>
    <source>
        <strain evidence="7">CBS432</strain>
    </source>
</reference>
<dbReference type="Pfam" id="PF10392">
    <property type="entry name" value="COG5_N"/>
    <property type="match status" value="1"/>
</dbReference>
<dbReference type="GO" id="GO:0006891">
    <property type="term" value="P:intra-Golgi vesicle-mediated transport"/>
    <property type="evidence" value="ECO:0007669"/>
    <property type="project" value="InterPro"/>
</dbReference>
<dbReference type="RefSeq" id="XP_033768886.1">
    <property type="nucleotide sequence ID" value="XM_033912995.1"/>
</dbReference>
<keyword evidence="4" id="KW-0472">Membrane</keyword>
<evidence type="ECO:0000256" key="2">
    <source>
        <dbReference type="ARBA" id="ARBA00020974"/>
    </source>
</evidence>
<dbReference type="VEuPathDB" id="FungiDB:SPAR_N02560"/>
<reference evidence="7" key="2">
    <citation type="submission" date="2020-01" db="EMBL/GenBank/DDBJ databases">
        <title>Population-level Yeast Reference Genomes.</title>
        <authorList>
            <person name="Yue J.-X."/>
        </authorList>
    </citation>
    <scope>NUCLEOTIDE SEQUENCE</scope>
    <source>
        <strain evidence="7">CBS432</strain>
    </source>
</reference>
<organism evidence="7">
    <name type="scientific">Saccharomyces paradoxus</name>
    <name type="common">Yeast</name>
    <name type="synonym">Saccharomyces douglasii</name>
    <dbReference type="NCBI Taxonomy" id="27291"/>
    <lineage>
        <taxon>Eukaryota</taxon>
        <taxon>Fungi</taxon>
        <taxon>Dikarya</taxon>
        <taxon>Ascomycota</taxon>
        <taxon>Saccharomycotina</taxon>
        <taxon>Saccharomycetes</taxon>
        <taxon>Saccharomycetales</taxon>
        <taxon>Saccharomycetaceae</taxon>
        <taxon>Saccharomyces</taxon>
    </lineage>
</organism>
<evidence type="ECO:0000259" key="6">
    <source>
        <dbReference type="Pfam" id="PF20649"/>
    </source>
</evidence>
<dbReference type="PANTHER" id="PTHR13228:SF3">
    <property type="entry name" value="CONSERVED OLIGOMERIC GOLGI COMPLEX SUBUNIT 5"/>
    <property type="match status" value="1"/>
</dbReference>
<dbReference type="OrthoDB" id="18786at2759"/>
<dbReference type="InterPro" id="IPR048485">
    <property type="entry name" value="COG5_helical"/>
</dbReference>
<name>A0A8B8UYU7_SACPA</name>
<dbReference type="KEGG" id="spao:SPAR_N02560"/>
<sequence length="419" mass="47494">MAKTKKSAKDSCIQNNMVTAPMPNDLEDFESLLEPDFDAKQFGNDLLKATNNNDTTTLDLNTPLKKLNYDLHEIDSRIDQLINTNPLEIIELIYKNENANSTIVGELKPSLEYLNISYDRLKTQVLDPYERARKVQVALSKVYQTSLLLRGALLYIHLSDKLNTMSKTAQLNTSIAVNLASLHYQLEITLDENKNLKSLQKIKQLDQDIVSPKKRELITFLSLQMSKECLNSIKIKSNKETISQLAYSLYLLSPQEFESTVTKIILSNVTISSQILSKTLNSIRMFPEAFNEVVEKGYNIYFLETLLRNIKTDNITTSSKSVVANKSHLGNLLSEYNSMKSKAGPGTPRDLFWNKVSFTFKKDFEISVNRGGPVGKSLLKNKDFIIDTIKQNMKKSSDNSDYQSYLDIMLNSVSISPNK</sequence>
<dbReference type="InterPro" id="IPR049176">
    <property type="entry name" value="COG5_N"/>
</dbReference>
<dbReference type="GeneID" id="54633297"/>
<accession>A0A8B8UYU7</accession>
<evidence type="ECO:0000256" key="4">
    <source>
        <dbReference type="ARBA" id="ARBA00023136"/>
    </source>
</evidence>
<gene>
    <name evidence="7" type="primary">COG5</name>
    <name evidence="7" type="ORF">SPAR_N02560</name>
</gene>
<reference evidence="7" key="3">
    <citation type="submission" date="2025-07" db="EMBL/GenBank/DDBJ databases">
        <authorList>
            <consortium name="NCBI Genome Project"/>
        </authorList>
    </citation>
    <scope>NUCLEOTIDE SEQUENCE</scope>
    <source>
        <strain evidence="7">CBS432</strain>
    </source>
</reference>
<evidence type="ECO:0000259" key="5">
    <source>
        <dbReference type="Pfam" id="PF10392"/>
    </source>
</evidence>
<protein>
    <recommendedName>
        <fullName evidence="2">Conserved oligomeric Golgi complex subunit 5</fullName>
    </recommendedName>
</protein>
<dbReference type="GO" id="GO:0000139">
    <property type="term" value="C:Golgi membrane"/>
    <property type="evidence" value="ECO:0007669"/>
    <property type="project" value="UniProtKB-SubCell"/>
</dbReference>
<comment type="subcellular location">
    <subcellularLocation>
        <location evidence="1">Golgi apparatus membrane</location>
        <topology evidence="1">Peripheral membrane protein</topology>
    </subcellularLocation>
</comment>
<dbReference type="GO" id="GO:0017119">
    <property type="term" value="C:Golgi transport complex"/>
    <property type="evidence" value="ECO:0007669"/>
    <property type="project" value="InterPro"/>
</dbReference>